<gene>
    <name evidence="3" type="primary">LOC100897234</name>
</gene>
<keyword evidence="2" id="KW-1185">Reference proteome</keyword>
<proteinExistence type="predicted"/>
<evidence type="ECO:0000313" key="2">
    <source>
        <dbReference type="Proteomes" id="UP000694867"/>
    </source>
</evidence>
<name>A0AAJ6VVK0_9ACAR</name>
<dbReference type="GeneID" id="100897234"/>
<protein>
    <submittedName>
        <fullName evidence="3">Uncharacterized protein LOC100897234</fullName>
    </submittedName>
</protein>
<dbReference type="RefSeq" id="XP_003739014.1">
    <property type="nucleotide sequence ID" value="XM_003738966.1"/>
</dbReference>
<organism evidence="2 3">
    <name type="scientific">Galendromus occidentalis</name>
    <name type="common">western predatory mite</name>
    <dbReference type="NCBI Taxonomy" id="34638"/>
    <lineage>
        <taxon>Eukaryota</taxon>
        <taxon>Metazoa</taxon>
        <taxon>Ecdysozoa</taxon>
        <taxon>Arthropoda</taxon>
        <taxon>Chelicerata</taxon>
        <taxon>Arachnida</taxon>
        <taxon>Acari</taxon>
        <taxon>Parasitiformes</taxon>
        <taxon>Mesostigmata</taxon>
        <taxon>Gamasina</taxon>
        <taxon>Phytoseioidea</taxon>
        <taxon>Phytoseiidae</taxon>
        <taxon>Typhlodrominae</taxon>
        <taxon>Galendromus</taxon>
    </lineage>
</organism>
<dbReference type="AlphaFoldDB" id="A0AAJ6VVK0"/>
<accession>A0AAJ6VVK0</accession>
<feature type="chain" id="PRO_5042461364" evidence="1">
    <location>
        <begin position="29"/>
        <end position="114"/>
    </location>
</feature>
<reference evidence="3" key="1">
    <citation type="submission" date="2025-08" db="UniProtKB">
        <authorList>
            <consortium name="RefSeq"/>
        </authorList>
    </citation>
    <scope>IDENTIFICATION</scope>
</reference>
<evidence type="ECO:0000313" key="3">
    <source>
        <dbReference type="RefSeq" id="XP_003739014.1"/>
    </source>
</evidence>
<evidence type="ECO:0000256" key="1">
    <source>
        <dbReference type="SAM" id="SignalP"/>
    </source>
</evidence>
<feature type="signal peptide" evidence="1">
    <location>
        <begin position="1"/>
        <end position="28"/>
    </location>
</feature>
<dbReference type="KEGG" id="goe:100897234"/>
<keyword evidence="1" id="KW-0732">Signal</keyword>
<sequence length="114" mass="12625">MSAYASIRRCSLLVALIAVAWVVVAVRADEPLYPEGLLDRRFEKQANLVNILTRMLENQQGRYLYQDPLYVGGKRSGGLAPGFVGARGKKAGGAPGFVGARGKRFWVSEEERRR</sequence>
<dbReference type="Proteomes" id="UP000694867">
    <property type="component" value="Unplaced"/>
</dbReference>